<dbReference type="Proteomes" id="UP000242381">
    <property type="component" value="Unassembled WGS sequence"/>
</dbReference>
<dbReference type="AlphaFoldDB" id="A0A1X0RPD6"/>
<evidence type="ECO:0000313" key="1">
    <source>
        <dbReference type="EMBL" id="ORE13738.1"/>
    </source>
</evidence>
<dbReference type="OMA" id="TRKLWIL"/>
<evidence type="ECO:0000313" key="2">
    <source>
        <dbReference type="Proteomes" id="UP000242381"/>
    </source>
</evidence>
<reference evidence="1 2" key="1">
    <citation type="journal article" date="2016" name="Proc. Natl. Acad. Sci. U.S.A.">
        <title>Lipid metabolic changes in an early divergent fungus govern the establishment of a mutualistic symbiosis with endobacteria.</title>
        <authorList>
            <person name="Lastovetsky O.A."/>
            <person name="Gaspar M.L."/>
            <person name="Mondo S.J."/>
            <person name="LaButti K.M."/>
            <person name="Sandor L."/>
            <person name="Grigoriev I.V."/>
            <person name="Henry S.A."/>
            <person name="Pawlowska T.E."/>
        </authorList>
    </citation>
    <scope>NUCLEOTIDE SEQUENCE [LARGE SCALE GENOMIC DNA]</scope>
    <source>
        <strain evidence="1 2">ATCC 11559</strain>
    </source>
</reference>
<proteinExistence type="predicted"/>
<protein>
    <submittedName>
        <fullName evidence="1">Uncharacterized protein</fullName>
    </submittedName>
</protein>
<gene>
    <name evidence="1" type="ORF">BCV71DRAFT_188629</name>
</gene>
<organism evidence="1 2">
    <name type="scientific">Rhizopus microsporus</name>
    <dbReference type="NCBI Taxonomy" id="58291"/>
    <lineage>
        <taxon>Eukaryota</taxon>
        <taxon>Fungi</taxon>
        <taxon>Fungi incertae sedis</taxon>
        <taxon>Mucoromycota</taxon>
        <taxon>Mucoromycotina</taxon>
        <taxon>Mucoromycetes</taxon>
        <taxon>Mucorales</taxon>
        <taxon>Mucorineae</taxon>
        <taxon>Rhizopodaceae</taxon>
        <taxon>Rhizopus</taxon>
    </lineage>
</organism>
<name>A0A1X0RPD6_RHIZD</name>
<sequence>NAYIKSHESAISFLNSALDSGNFMDTRKLWILPDEGKLIDMMRHILTDYYQSCRRLTPIN</sequence>
<accession>A0A1X0RPD6</accession>
<feature type="non-terminal residue" evidence="1">
    <location>
        <position position="1"/>
    </location>
</feature>
<dbReference type="EMBL" id="KV921514">
    <property type="protein sequence ID" value="ORE13738.1"/>
    <property type="molecule type" value="Genomic_DNA"/>
</dbReference>